<sequence>MSQGHTDVTDQAETVNPACPVAEVLDRVAGKWAVGILVAAAKGPVRFTELERQVEGVSRRMLTLNLRKLEREGLLVRTVHPTVPPRVEYACTPMALELYETLLSLVSWAERHAVDIAHAHLVYDTEHAAPAESPEHASRFRVPATK</sequence>
<keyword evidence="3" id="KW-0804">Transcription</keyword>
<keyword evidence="2" id="KW-0238">DNA-binding</keyword>
<evidence type="ECO:0000313" key="6">
    <source>
        <dbReference type="Proteomes" id="UP001183607"/>
    </source>
</evidence>
<evidence type="ECO:0000256" key="1">
    <source>
        <dbReference type="ARBA" id="ARBA00023015"/>
    </source>
</evidence>
<evidence type="ECO:0000313" key="5">
    <source>
        <dbReference type="EMBL" id="MDT0414711.1"/>
    </source>
</evidence>
<dbReference type="InterPro" id="IPR036388">
    <property type="entry name" value="WH-like_DNA-bd_sf"/>
</dbReference>
<evidence type="ECO:0000256" key="3">
    <source>
        <dbReference type="ARBA" id="ARBA00023163"/>
    </source>
</evidence>
<feature type="domain" description="HTH hxlR-type" evidence="4">
    <location>
        <begin position="19"/>
        <end position="117"/>
    </location>
</feature>
<dbReference type="RefSeq" id="WP_093854536.1">
    <property type="nucleotide sequence ID" value="NZ_JAVRER010000005.1"/>
</dbReference>
<comment type="caution">
    <text evidence="5">The sequence shown here is derived from an EMBL/GenBank/DDBJ whole genome shotgun (WGS) entry which is preliminary data.</text>
</comment>
<dbReference type="PROSITE" id="PS51118">
    <property type="entry name" value="HTH_HXLR"/>
    <property type="match status" value="1"/>
</dbReference>
<evidence type="ECO:0000256" key="2">
    <source>
        <dbReference type="ARBA" id="ARBA00023125"/>
    </source>
</evidence>
<dbReference type="Pfam" id="PF01638">
    <property type="entry name" value="HxlR"/>
    <property type="match status" value="1"/>
</dbReference>
<dbReference type="Gene3D" id="1.10.10.10">
    <property type="entry name" value="Winged helix-like DNA-binding domain superfamily/Winged helix DNA-binding domain"/>
    <property type="match status" value="1"/>
</dbReference>
<dbReference type="EMBL" id="JAVRER010000005">
    <property type="protein sequence ID" value="MDT0414711.1"/>
    <property type="molecule type" value="Genomic_DNA"/>
</dbReference>
<dbReference type="SUPFAM" id="SSF46785">
    <property type="entry name" value="Winged helix' DNA-binding domain"/>
    <property type="match status" value="1"/>
</dbReference>
<dbReference type="PANTHER" id="PTHR33204:SF37">
    <property type="entry name" value="HTH-TYPE TRANSCRIPTIONAL REGULATOR YODB"/>
    <property type="match status" value="1"/>
</dbReference>
<dbReference type="InterPro" id="IPR002577">
    <property type="entry name" value="HTH_HxlR"/>
</dbReference>
<gene>
    <name evidence="5" type="ORF">RM574_04340</name>
</gene>
<dbReference type="AlphaFoldDB" id="A0ABD5DZW1"/>
<keyword evidence="1" id="KW-0805">Transcription regulation</keyword>
<dbReference type="InterPro" id="IPR036390">
    <property type="entry name" value="WH_DNA-bd_sf"/>
</dbReference>
<evidence type="ECO:0000259" key="4">
    <source>
        <dbReference type="PROSITE" id="PS51118"/>
    </source>
</evidence>
<protein>
    <submittedName>
        <fullName evidence="5">Helix-turn-helix domain-containing protein</fullName>
    </submittedName>
</protein>
<organism evidence="5 6">
    <name type="scientific">Streptomyces evansiae</name>
    <dbReference type="NCBI Taxonomy" id="3075535"/>
    <lineage>
        <taxon>Bacteria</taxon>
        <taxon>Bacillati</taxon>
        <taxon>Actinomycetota</taxon>
        <taxon>Actinomycetes</taxon>
        <taxon>Kitasatosporales</taxon>
        <taxon>Streptomycetaceae</taxon>
        <taxon>Streptomyces</taxon>
    </lineage>
</organism>
<dbReference type="GO" id="GO:0003677">
    <property type="term" value="F:DNA binding"/>
    <property type="evidence" value="ECO:0007669"/>
    <property type="project" value="UniProtKB-KW"/>
</dbReference>
<proteinExistence type="predicted"/>
<accession>A0ABD5DZW1</accession>
<name>A0ABD5DZW1_9ACTN</name>
<dbReference type="Proteomes" id="UP001183607">
    <property type="component" value="Unassembled WGS sequence"/>
</dbReference>
<reference evidence="6" key="1">
    <citation type="submission" date="2023-07" db="EMBL/GenBank/DDBJ databases">
        <title>30 novel species of actinomycetes from the DSMZ collection.</title>
        <authorList>
            <person name="Nouioui I."/>
        </authorList>
    </citation>
    <scope>NUCLEOTIDE SEQUENCE [LARGE SCALE GENOMIC DNA]</scope>
    <source>
        <strain evidence="6">DSM 41982</strain>
    </source>
</reference>
<dbReference type="PANTHER" id="PTHR33204">
    <property type="entry name" value="TRANSCRIPTIONAL REGULATOR, MARR FAMILY"/>
    <property type="match status" value="1"/>
</dbReference>